<organism evidence="1 2">
    <name type="scientific">Pseudaquabacterium terrae</name>
    <dbReference type="NCBI Taxonomy" id="2732868"/>
    <lineage>
        <taxon>Bacteria</taxon>
        <taxon>Pseudomonadati</taxon>
        <taxon>Pseudomonadota</taxon>
        <taxon>Betaproteobacteria</taxon>
        <taxon>Burkholderiales</taxon>
        <taxon>Sphaerotilaceae</taxon>
        <taxon>Pseudaquabacterium</taxon>
    </lineage>
</organism>
<dbReference type="Proteomes" id="UP000737171">
    <property type="component" value="Unassembled WGS sequence"/>
</dbReference>
<accession>A0ABX2ETS6</accession>
<gene>
    <name evidence="1" type="ORF">HLB44_34195</name>
</gene>
<name>A0ABX2ETS6_9BURK</name>
<comment type="caution">
    <text evidence="1">The sequence shown here is derived from an EMBL/GenBank/DDBJ whole genome shotgun (WGS) entry which is preliminary data.</text>
</comment>
<sequence length="50" mass="5958">MREADWLKTERRAQFDVSELPQMFGARLLVAQRYRLAQVRRLGLQTPARQ</sequence>
<reference evidence="1 2" key="1">
    <citation type="submission" date="2020-05" db="EMBL/GenBank/DDBJ databases">
        <title>Aquincola sp. isolate from soil.</title>
        <authorList>
            <person name="Han J."/>
            <person name="Kim D.-U."/>
        </authorList>
    </citation>
    <scope>NUCLEOTIDE SEQUENCE [LARGE SCALE GENOMIC DNA]</scope>
    <source>
        <strain evidence="1 2">S2</strain>
    </source>
</reference>
<dbReference type="EMBL" id="JABRWJ010000017">
    <property type="protein sequence ID" value="NRF72048.1"/>
    <property type="molecule type" value="Genomic_DNA"/>
</dbReference>
<protein>
    <submittedName>
        <fullName evidence="1">Uncharacterized protein</fullName>
    </submittedName>
</protein>
<keyword evidence="2" id="KW-1185">Reference proteome</keyword>
<evidence type="ECO:0000313" key="2">
    <source>
        <dbReference type="Proteomes" id="UP000737171"/>
    </source>
</evidence>
<dbReference type="RefSeq" id="WP_173134542.1">
    <property type="nucleotide sequence ID" value="NZ_JABRWJ010000017.1"/>
</dbReference>
<proteinExistence type="predicted"/>
<evidence type="ECO:0000313" key="1">
    <source>
        <dbReference type="EMBL" id="NRF72048.1"/>
    </source>
</evidence>